<dbReference type="EMBL" id="FODY01000022">
    <property type="protein sequence ID" value="SEP37474.1"/>
    <property type="molecule type" value="Genomic_DNA"/>
</dbReference>
<gene>
    <name evidence="1" type="ORF">SAMN04490178_12226</name>
</gene>
<dbReference type="Proteomes" id="UP000198847">
    <property type="component" value="Unassembled WGS sequence"/>
</dbReference>
<evidence type="ECO:0000313" key="2">
    <source>
        <dbReference type="Proteomes" id="UP000198847"/>
    </source>
</evidence>
<dbReference type="RefSeq" id="WP_091749623.1">
    <property type="nucleotide sequence ID" value="NZ_FODY01000022.1"/>
</dbReference>
<dbReference type="STRING" id="112903.SAMN04490178_12226"/>
<dbReference type="OrthoDB" id="1683160at2"/>
<protein>
    <submittedName>
        <fullName evidence="1">Uncharacterized protein</fullName>
    </submittedName>
</protein>
<reference evidence="1 2" key="1">
    <citation type="submission" date="2016-10" db="EMBL/GenBank/DDBJ databases">
        <authorList>
            <person name="de Groot N.N."/>
        </authorList>
    </citation>
    <scope>NUCLEOTIDE SEQUENCE [LARGE SCALE GENOMIC DNA]</scope>
    <source>
        <strain evidence="1 2">DSM 13305</strain>
    </source>
</reference>
<dbReference type="AlphaFoldDB" id="A0A1H8XBW8"/>
<accession>A0A1H8XBW8</accession>
<organism evidence="1 2">
    <name type="scientific">Propionispora vibrioides</name>
    <dbReference type="NCBI Taxonomy" id="112903"/>
    <lineage>
        <taxon>Bacteria</taxon>
        <taxon>Bacillati</taxon>
        <taxon>Bacillota</taxon>
        <taxon>Negativicutes</taxon>
        <taxon>Selenomonadales</taxon>
        <taxon>Sporomusaceae</taxon>
        <taxon>Propionispora</taxon>
    </lineage>
</organism>
<proteinExistence type="predicted"/>
<evidence type="ECO:0000313" key="1">
    <source>
        <dbReference type="EMBL" id="SEP37474.1"/>
    </source>
</evidence>
<keyword evidence="2" id="KW-1185">Reference proteome</keyword>
<sequence>MTGFICLNCNTWLSPATNTCPGCQQALIYEGETKNILDRLEPNCLINRYDGSDLLEPAVFLKCGRSNAKVATKLQEYAKPVVIPKHKIYHFNQQLLSSIQALRNERTAAMMRYEQLIQNHWQQLKPYPYE</sequence>
<name>A0A1H8XBW8_9FIRM</name>